<accession>A0A9D5CHW9</accession>
<proteinExistence type="predicted"/>
<sequence>MEVGHVAVHGLLDIYVGPIRTLSGNPLPSGVLQLQARISLRWVGNVLLRMGFLLLIFVWVNVDTLIRLYVE</sequence>
<protein>
    <submittedName>
        <fullName evidence="2">Uncharacterized protein</fullName>
    </submittedName>
</protein>
<evidence type="ECO:0000313" key="2">
    <source>
        <dbReference type="EMBL" id="KAJ0972833.1"/>
    </source>
</evidence>
<dbReference type="AlphaFoldDB" id="A0A9D5CHW9"/>
<organism evidence="2 3">
    <name type="scientific">Dioscorea zingiberensis</name>
    <dbReference type="NCBI Taxonomy" id="325984"/>
    <lineage>
        <taxon>Eukaryota</taxon>
        <taxon>Viridiplantae</taxon>
        <taxon>Streptophyta</taxon>
        <taxon>Embryophyta</taxon>
        <taxon>Tracheophyta</taxon>
        <taxon>Spermatophyta</taxon>
        <taxon>Magnoliopsida</taxon>
        <taxon>Liliopsida</taxon>
        <taxon>Dioscoreales</taxon>
        <taxon>Dioscoreaceae</taxon>
        <taxon>Dioscorea</taxon>
    </lineage>
</organism>
<comment type="caution">
    <text evidence="2">The sequence shown here is derived from an EMBL/GenBank/DDBJ whole genome shotgun (WGS) entry which is preliminary data.</text>
</comment>
<feature type="transmembrane region" description="Helical" evidence="1">
    <location>
        <begin position="42"/>
        <end position="62"/>
    </location>
</feature>
<dbReference type="EMBL" id="JAGGNH010000005">
    <property type="protein sequence ID" value="KAJ0972833.1"/>
    <property type="molecule type" value="Genomic_DNA"/>
</dbReference>
<evidence type="ECO:0000313" key="3">
    <source>
        <dbReference type="Proteomes" id="UP001085076"/>
    </source>
</evidence>
<name>A0A9D5CHW9_9LILI</name>
<keyword evidence="1" id="KW-1133">Transmembrane helix</keyword>
<gene>
    <name evidence="2" type="ORF">J5N97_020792</name>
</gene>
<reference evidence="2" key="1">
    <citation type="submission" date="2021-03" db="EMBL/GenBank/DDBJ databases">
        <authorList>
            <person name="Li Z."/>
            <person name="Yang C."/>
        </authorList>
    </citation>
    <scope>NUCLEOTIDE SEQUENCE</scope>
    <source>
        <strain evidence="2">Dzin_1.0</strain>
        <tissue evidence="2">Leaf</tissue>
    </source>
</reference>
<keyword evidence="3" id="KW-1185">Reference proteome</keyword>
<evidence type="ECO:0000256" key="1">
    <source>
        <dbReference type="SAM" id="Phobius"/>
    </source>
</evidence>
<reference evidence="2" key="2">
    <citation type="journal article" date="2022" name="Hortic Res">
        <title>The genome of Dioscorea zingiberensis sheds light on the biosynthesis, origin and evolution of the medicinally important diosgenin saponins.</title>
        <authorList>
            <person name="Li Y."/>
            <person name="Tan C."/>
            <person name="Li Z."/>
            <person name="Guo J."/>
            <person name="Li S."/>
            <person name="Chen X."/>
            <person name="Wang C."/>
            <person name="Dai X."/>
            <person name="Yang H."/>
            <person name="Song W."/>
            <person name="Hou L."/>
            <person name="Xu J."/>
            <person name="Tong Z."/>
            <person name="Xu A."/>
            <person name="Yuan X."/>
            <person name="Wang W."/>
            <person name="Yang Q."/>
            <person name="Chen L."/>
            <person name="Sun Z."/>
            <person name="Wang K."/>
            <person name="Pan B."/>
            <person name="Chen J."/>
            <person name="Bao Y."/>
            <person name="Liu F."/>
            <person name="Qi X."/>
            <person name="Gang D.R."/>
            <person name="Wen J."/>
            <person name="Li J."/>
        </authorList>
    </citation>
    <scope>NUCLEOTIDE SEQUENCE</scope>
    <source>
        <strain evidence="2">Dzin_1.0</strain>
    </source>
</reference>
<dbReference type="Proteomes" id="UP001085076">
    <property type="component" value="Miscellaneous, Linkage group lg05"/>
</dbReference>
<keyword evidence="1" id="KW-0812">Transmembrane</keyword>
<keyword evidence="1" id="KW-0472">Membrane</keyword>